<gene>
    <name evidence="1" type="ORF">RPERSI_LOCUS12063</name>
</gene>
<evidence type="ECO:0000313" key="1">
    <source>
        <dbReference type="EMBL" id="CAG8730022.1"/>
    </source>
</evidence>
<sequence length="47" mass="5676">ESFKFYNSDDHPVLQEIRFNVQGKNYLVDYCKENEDQYINAFVKVID</sequence>
<keyword evidence="2" id="KW-1185">Reference proteome</keyword>
<protein>
    <submittedName>
        <fullName evidence="1">29046_t:CDS:1</fullName>
    </submittedName>
</protein>
<evidence type="ECO:0000313" key="2">
    <source>
        <dbReference type="Proteomes" id="UP000789920"/>
    </source>
</evidence>
<proteinExistence type="predicted"/>
<name>A0ACA9Q244_9GLOM</name>
<feature type="non-terminal residue" evidence="1">
    <location>
        <position position="1"/>
    </location>
</feature>
<comment type="caution">
    <text evidence="1">The sequence shown here is derived from an EMBL/GenBank/DDBJ whole genome shotgun (WGS) entry which is preliminary data.</text>
</comment>
<reference evidence="1" key="1">
    <citation type="submission" date="2021-06" db="EMBL/GenBank/DDBJ databases">
        <authorList>
            <person name="Kallberg Y."/>
            <person name="Tangrot J."/>
            <person name="Rosling A."/>
        </authorList>
    </citation>
    <scope>NUCLEOTIDE SEQUENCE</scope>
    <source>
        <strain evidence="1">MA461A</strain>
    </source>
</reference>
<dbReference type="EMBL" id="CAJVQC010025468">
    <property type="protein sequence ID" value="CAG8730022.1"/>
    <property type="molecule type" value="Genomic_DNA"/>
</dbReference>
<accession>A0ACA9Q244</accession>
<organism evidence="1 2">
    <name type="scientific">Racocetra persica</name>
    <dbReference type="NCBI Taxonomy" id="160502"/>
    <lineage>
        <taxon>Eukaryota</taxon>
        <taxon>Fungi</taxon>
        <taxon>Fungi incertae sedis</taxon>
        <taxon>Mucoromycota</taxon>
        <taxon>Glomeromycotina</taxon>
        <taxon>Glomeromycetes</taxon>
        <taxon>Diversisporales</taxon>
        <taxon>Gigasporaceae</taxon>
        <taxon>Racocetra</taxon>
    </lineage>
</organism>
<dbReference type="Proteomes" id="UP000789920">
    <property type="component" value="Unassembled WGS sequence"/>
</dbReference>